<name>X1EXU0_9ZZZZ</name>
<proteinExistence type="predicted"/>
<dbReference type="Gene3D" id="3.40.960.10">
    <property type="entry name" value="VSR Endonuclease"/>
    <property type="match status" value="1"/>
</dbReference>
<evidence type="ECO:0000313" key="1">
    <source>
        <dbReference type="EMBL" id="GAH25125.1"/>
    </source>
</evidence>
<dbReference type="EMBL" id="BARU01000006">
    <property type="protein sequence ID" value="GAH25125.1"/>
    <property type="molecule type" value="Genomic_DNA"/>
</dbReference>
<organism evidence="1">
    <name type="scientific">marine sediment metagenome</name>
    <dbReference type="NCBI Taxonomy" id="412755"/>
    <lineage>
        <taxon>unclassified sequences</taxon>
        <taxon>metagenomes</taxon>
        <taxon>ecological metagenomes</taxon>
    </lineage>
</organism>
<comment type="caution">
    <text evidence="1">The sequence shown here is derived from an EMBL/GenBank/DDBJ whole genome shotgun (WGS) entry which is preliminary data.</text>
</comment>
<accession>X1EXU0</accession>
<evidence type="ECO:0008006" key="2">
    <source>
        <dbReference type="Google" id="ProtNLM"/>
    </source>
</evidence>
<sequence>MTTIEFQIKGIWHGDIMVFKSLLPHPLTFIYSQFNINIGDIMVAGRGHKKASDEEILKAYQETNNIWKAAEKLEMCGQNVWKRLKRLGVEFDQRIFSLKEKDCLQKHYKKYALEGRLDDLAKLMGRTKQFLARQAGKLGLTDQHRVKPWLLKGRLREPTKPERIFQQICKRNNIDFYYVGDGQLWIGKKKKLNPDFIEANGKKICVEIMGAYWHSRLLNRNLREDALLPFREKHYKKYKWQSIFIWDTDLLREDAEQFVLNMLKKAQV</sequence>
<dbReference type="AlphaFoldDB" id="X1EXU0"/>
<protein>
    <recommendedName>
        <fullName evidence="2">DUF559 domain-containing protein</fullName>
    </recommendedName>
</protein>
<gene>
    <name evidence="1" type="ORF">S03H2_00082</name>
</gene>
<reference evidence="1" key="1">
    <citation type="journal article" date="2014" name="Front. Microbiol.">
        <title>High frequency of phylogenetically diverse reductive dehalogenase-homologous genes in deep subseafloor sedimentary metagenomes.</title>
        <authorList>
            <person name="Kawai M."/>
            <person name="Futagami T."/>
            <person name="Toyoda A."/>
            <person name="Takaki Y."/>
            <person name="Nishi S."/>
            <person name="Hori S."/>
            <person name="Arai W."/>
            <person name="Tsubouchi T."/>
            <person name="Morono Y."/>
            <person name="Uchiyama I."/>
            <person name="Ito T."/>
            <person name="Fujiyama A."/>
            <person name="Inagaki F."/>
            <person name="Takami H."/>
        </authorList>
    </citation>
    <scope>NUCLEOTIDE SEQUENCE</scope>
    <source>
        <strain evidence="1">Expedition CK06-06</strain>
    </source>
</reference>